<dbReference type="EMBL" id="AMZH03001276">
    <property type="protein sequence ID" value="RRT79936.1"/>
    <property type="molecule type" value="Genomic_DNA"/>
</dbReference>
<name>A0A427AUY6_ENSVE</name>
<dbReference type="AlphaFoldDB" id="A0A427AUY6"/>
<sequence>MSSAYNAAVCGPTLRLNSKGLETWRMGIIEARGPPTATGFRVGKATRAPIGCGFDPFPPPRWDPSGTGMVTSASYCAGPSLAHRILFGSTARSPAPFPAPG</sequence>
<proteinExistence type="predicted"/>
<reference evidence="1 2" key="1">
    <citation type="journal article" date="2014" name="Agronomy (Basel)">
        <title>A Draft Genome Sequence for Ensete ventricosum, the Drought-Tolerant Tree Against Hunger.</title>
        <authorList>
            <person name="Harrison J."/>
            <person name="Moore K.A."/>
            <person name="Paszkiewicz K."/>
            <person name="Jones T."/>
            <person name="Grant M."/>
            <person name="Ambacheew D."/>
            <person name="Muzemil S."/>
            <person name="Studholme D.J."/>
        </authorList>
    </citation>
    <scope>NUCLEOTIDE SEQUENCE [LARGE SCALE GENOMIC DNA]</scope>
</reference>
<comment type="caution">
    <text evidence="1">The sequence shown here is derived from an EMBL/GenBank/DDBJ whole genome shotgun (WGS) entry which is preliminary data.</text>
</comment>
<accession>A0A427AUY6</accession>
<feature type="non-terminal residue" evidence="1">
    <location>
        <position position="101"/>
    </location>
</feature>
<evidence type="ECO:0000313" key="2">
    <source>
        <dbReference type="Proteomes" id="UP000287651"/>
    </source>
</evidence>
<gene>
    <name evidence="1" type="ORF">B296_00002670</name>
</gene>
<dbReference type="Proteomes" id="UP000287651">
    <property type="component" value="Unassembled WGS sequence"/>
</dbReference>
<protein>
    <submittedName>
        <fullName evidence="1">Uncharacterized protein</fullName>
    </submittedName>
</protein>
<evidence type="ECO:0000313" key="1">
    <source>
        <dbReference type="EMBL" id="RRT79936.1"/>
    </source>
</evidence>
<organism evidence="1 2">
    <name type="scientific">Ensete ventricosum</name>
    <name type="common">Abyssinian banana</name>
    <name type="synonym">Musa ensete</name>
    <dbReference type="NCBI Taxonomy" id="4639"/>
    <lineage>
        <taxon>Eukaryota</taxon>
        <taxon>Viridiplantae</taxon>
        <taxon>Streptophyta</taxon>
        <taxon>Embryophyta</taxon>
        <taxon>Tracheophyta</taxon>
        <taxon>Spermatophyta</taxon>
        <taxon>Magnoliopsida</taxon>
        <taxon>Liliopsida</taxon>
        <taxon>Zingiberales</taxon>
        <taxon>Musaceae</taxon>
        <taxon>Ensete</taxon>
    </lineage>
</organism>